<organism evidence="5 6">
    <name type="scientific">Dyella nitratireducens</name>
    <dbReference type="NCBI Taxonomy" id="1849580"/>
    <lineage>
        <taxon>Bacteria</taxon>
        <taxon>Pseudomonadati</taxon>
        <taxon>Pseudomonadota</taxon>
        <taxon>Gammaproteobacteria</taxon>
        <taxon>Lysobacterales</taxon>
        <taxon>Rhodanobacteraceae</taxon>
        <taxon>Dyella</taxon>
    </lineage>
</organism>
<dbReference type="InterPro" id="IPR000160">
    <property type="entry name" value="GGDEF_dom"/>
</dbReference>
<evidence type="ECO:0000256" key="1">
    <source>
        <dbReference type="ARBA" id="ARBA00012528"/>
    </source>
</evidence>
<dbReference type="SUPFAM" id="SSF55073">
    <property type="entry name" value="Nucleotide cyclase"/>
    <property type="match status" value="1"/>
</dbReference>
<keyword evidence="3" id="KW-1133">Transmembrane helix</keyword>
<dbReference type="CDD" id="cd01949">
    <property type="entry name" value="GGDEF"/>
    <property type="match status" value="1"/>
</dbReference>
<feature type="domain" description="GGDEF" evidence="4">
    <location>
        <begin position="407"/>
        <end position="540"/>
    </location>
</feature>
<sequence length="555" mass="61937">MRLKDHSRFVQMLEQIHQESSSLSESEQWHLRYLDAWEAQSDGNYAQSELQFRQVIDHSGDPELIGKASARLLKILSLNRHYDEAFVLANHLASTLPQVKDAQVRFDLLTELSEMLDFADQTDLALQYARMAEDAIPPGETSCFPLMLQAAALYNGKRLTSASPEPRQAIDACTTAGDLVSANAIWLVLGSMYIDGNQPLKALDLLDQIGPSIRTAGYYPHLLSSQVERAQAYLKSGNDDEAKKAALAALAISHPDDTGDWVMTDYQVLYQIEKKQRHDAAALAYHERFSTLEKNHLDDVHARALAYDMAEQHLLVQKMQTEGLSKQNSILKLQQALTGKAVETSRLYIALLLLMLVSVVFWLFRLKRSQLRFKELSSLDGLTGIFNYQHFISEASRTLQILEKRRSTACVIAIDLDHFKQINDTYGHALGDTVLKRTVAICRHQLRPDDLFGRLGGEEFCVLLSGCHRNQGMAIADCIRKALAATLVDVEGGVVSFSASFGLACTDTSGYELQRLCKDADAALYKAKRTGRNQVVASGEHIDQVQAQHAEKWAS</sequence>
<gene>
    <name evidence="5" type="ORF">GCM10010981_18590</name>
</gene>
<dbReference type="EMBL" id="BMJA01000001">
    <property type="protein sequence ID" value="GGA29903.1"/>
    <property type="molecule type" value="Genomic_DNA"/>
</dbReference>
<dbReference type="EC" id="2.7.7.65" evidence="1"/>
<accession>A0ABQ1FT30</accession>
<dbReference type="Gene3D" id="1.25.40.10">
    <property type="entry name" value="Tetratricopeptide repeat domain"/>
    <property type="match status" value="1"/>
</dbReference>
<evidence type="ECO:0000259" key="4">
    <source>
        <dbReference type="PROSITE" id="PS50887"/>
    </source>
</evidence>
<dbReference type="Gene3D" id="3.30.70.270">
    <property type="match status" value="1"/>
</dbReference>
<evidence type="ECO:0000313" key="5">
    <source>
        <dbReference type="EMBL" id="GGA29903.1"/>
    </source>
</evidence>
<evidence type="ECO:0000313" key="6">
    <source>
        <dbReference type="Proteomes" id="UP000620046"/>
    </source>
</evidence>
<dbReference type="InterPro" id="IPR029787">
    <property type="entry name" value="Nucleotide_cyclase"/>
</dbReference>
<proteinExistence type="predicted"/>
<dbReference type="InterPro" id="IPR050469">
    <property type="entry name" value="Diguanylate_Cyclase"/>
</dbReference>
<dbReference type="InterPro" id="IPR043128">
    <property type="entry name" value="Rev_trsase/Diguanyl_cyclase"/>
</dbReference>
<reference evidence="6" key="1">
    <citation type="journal article" date="2019" name="Int. J. Syst. Evol. Microbiol.">
        <title>The Global Catalogue of Microorganisms (GCM) 10K type strain sequencing project: providing services to taxonomists for standard genome sequencing and annotation.</title>
        <authorList>
            <consortium name="The Broad Institute Genomics Platform"/>
            <consortium name="The Broad Institute Genome Sequencing Center for Infectious Disease"/>
            <person name="Wu L."/>
            <person name="Ma J."/>
        </authorList>
    </citation>
    <scope>NUCLEOTIDE SEQUENCE [LARGE SCALE GENOMIC DNA]</scope>
    <source>
        <strain evidence="6">CGMCC 1.15439</strain>
    </source>
</reference>
<protein>
    <recommendedName>
        <fullName evidence="1">diguanylate cyclase</fullName>
        <ecNumber evidence="1">2.7.7.65</ecNumber>
    </recommendedName>
</protein>
<dbReference type="NCBIfam" id="TIGR00254">
    <property type="entry name" value="GGDEF"/>
    <property type="match status" value="1"/>
</dbReference>
<comment type="catalytic activity">
    <reaction evidence="2">
        <text>2 GTP = 3',3'-c-di-GMP + 2 diphosphate</text>
        <dbReference type="Rhea" id="RHEA:24898"/>
        <dbReference type="ChEBI" id="CHEBI:33019"/>
        <dbReference type="ChEBI" id="CHEBI:37565"/>
        <dbReference type="ChEBI" id="CHEBI:58805"/>
        <dbReference type="EC" id="2.7.7.65"/>
    </reaction>
</comment>
<dbReference type="PANTHER" id="PTHR45138:SF9">
    <property type="entry name" value="DIGUANYLATE CYCLASE DGCM-RELATED"/>
    <property type="match status" value="1"/>
</dbReference>
<dbReference type="PANTHER" id="PTHR45138">
    <property type="entry name" value="REGULATORY COMPONENTS OF SENSORY TRANSDUCTION SYSTEM"/>
    <property type="match status" value="1"/>
</dbReference>
<keyword evidence="3" id="KW-0812">Transmembrane</keyword>
<dbReference type="Pfam" id="PF00990">
    <property type="entry name" value="GGDEF"/>
    <property type="match status" value="1"/>
</dbReference>
<dbReference type="SMART" id="SM00267">
    <property type="entry name" value="GGDEF"/>
    <property type="match status" value="1"/>
</dbReference>
<dbReference type="InterPro" id="IPR011990">
    <property type="entry name" value="TPR-like_helical_dom_sf"/>
</dbReference>
<evidence type="ECO:0000256" key="3">
    <source>
        <dbReference type="SAM" id="Phobius"/>
    </source>
</evidence>
<dbReference type="Proteomes" id="UP000620046">
    <property type="component" value="Unassembled WGS sequence"/>
</dbReference>
<dbReference type="SUPFAM" id="SSF48452">
    <property type="entry name" value="TPR-like"/>
    <property type="match status" value="1"/>
</dbReference>
<keyword evidence="6" id="KW-1185">Reference proteome</keyword>
<feature type="transmembrane region" description="Helical" evidence="3">
    <location>
        <begin position="347"/>
        <end position="364"/>
    </location>
</feature>
<evidence type="ECO:0000256" key="2">
    <source>
        <dbReference type="ARBA" id="ARBA00034247"/>
    </source>
</evidence>
<comment type="caution">
    <text evidence="5">The sequence shown here is derived from an EMBL/GenBank/DDBJ whole genome shotgun (WGS) entry which is preliminary data.</text>
</comment>
<dbReference type="PROSITE" id="PS50887">
    <property type="entry name" value="GGDEF"/>
    <property type="match status" value="1"/>
</dbReference>
<name>A0ABQ1FT30_9GAMM</name>
<keyword evidence="3" id="KW-0472">Membrane</keyword>